<keyword evidence="1" id="KW-1133">Transmembrane helix</keyword>
<keyword evidence="1" id="KW-0812">Transmembrane</keyword>
<sequence>MGKKKCLVVVVGIVVVIAAIVLWSIYGSRSSGKNSSDQKPPEYSFTDAVATNVSITGEATRKIFTADFTFTLNASNPNKNHTLCYGGGEVSFFVRKRSTRNPLASAVTMPASPRFRPLHLQSSCPRRAS</sequence>
<accession>A0AAV0FEN3</accession>
<evidence type="ECO:0000256" key="1">
    <source>
        <dbReference type="SAM" id="Phobius"/>
    </source>
</evidence>
<name>A0AAV0FEN3_9ASTE</name>
<proteinExistence type="predicted"/>
<gene>
    <name evidence="2" type="ORF">CEPIT_LOCUS33397</name>
</gene>
<dbReference type="AlphaFoldDB" id="A0AAV0FEN3"/>
<feature type="transmembrane region" description="Helical" evidence="1">
    <location>
        <begin position="7"/>
        <end position="26"/>
    </location>
</feature>
<evidence type="ECO:0000313" key="3">
    <source>
        <dbReference type="Proteomes" id="UP001152523"/>
    </source>
</evidence>
<organism evidence="2 3">
    <name type="scientific">Cuscuta epithymum</name>
    <dbReference type="NCBI Taxonomy" id="186058"/>
    <lineage>
        <taxon>Eukaryota</taxon>
        <taxon>Viridiplantae</taxon>
        <taxon>Streptophyta</taxon>
        <taxon>Embryophyta</taxon>
        <taxon>Tracheophyta</taxon>
        <taxon>Spermatophyta</taxon>
        <taxon>Magnoliopsida</taxon>
        <taxon>eudicotyledons</taxon>
        <taxon>Gunneridae</taxon>
        <taxon>Pentapetalae</taxon>
        <taxon>asterids</taxon>
        <taxon>lamiids</taxon>
        <taxon>Solanales</taxon>
        <taxon>Convolvulaceae</taxon>
        <taxon>Cuscuteae</taxon>
        <taxon>Cuscuta</taxon>
        <taxon>Cuscuta subgen. Cuscuta</taxon>
    </lineage>
</organism>
<evidence type="ECO:0008006" key="4">
    <source>
        <dbReference type="Google" id="ProtNLM"/>
    </source>
</evidence>
<dbReference type="EMBL" id="CAMAPF010000979">
    <property type="protein sequence ID" value="CAH9134025.1"/>
    <property type="molecule type" value="Genomic_DNA"/>
</dbReference>
<comment type="caution">
    <text evidence="2">The sequence shown here is derived from an EMBL/GenBank/DDBJ whole genome shotgun (WGS) entry which is preliminary data.</text>
</comment>
<protein>
    <recommendedName>
        <fullName evidence="4">Late embryogenesis abundant protein LEA-2 subgroup domain-containing protein</fullName>
    </recommendedName>
</protein>
<dbReference type="Proteomes" id="UP001152523">
    <property type="component" value="Unassembled WGS sequence"/>
</dbReference>
<keyword evidence="1" id="KW-0472">Membrane</keyword>
<evidence type="ECO:0000313" key="2">
    <source>
        <dbReference type="EMBL" id="CAH9134025.1"/>
    </source>
</evidence>
<keyword evidence="3" id="KW-1185">Reference proteome</keyword>
<reference evidence="2" key="1">
    <citation type="submission" date="2022-07" db="EMBL/GenBank/DDBJ databases">
        <authorList>
            <person name="Macas J."/>
            <person name="Novak P."/>
            <person name="Neumann P."/>
        </authorList>
    </citation>
    <scope>NUCLEOTIDE SEQUENCE</scope>
</reference>